<dbReference type="PROSITE" id="PS51118">
    <property type="entry name" value="HTH_HXLR"/>
    <property type="match status" value="1"/>
</dbReference>
<dbReference type="Gene3D" id="1.10.10.10">
    <property type="entry name" value="Winged helix-like DNA-binding domain superfamily/Winged helix DNA-binding domain"/>
    <property type="match status" value="1"/>
</dbReference>
<reference evidence="6" key="1">
    <citation type="journal article" date="2019" name="Int. J. Syst. Evol. Microbiol.">
        <title>The Global Catalogue of Microorganisms (GCM) 10K type strain sequencing project: providing services to taxonomists for standard genome sequencing and annotation.</title>
        <authorList>
            <consortium name="The Broad Institute Genomics Platform"/>
            <consortium name="The Broad Institute Genome Sequencing Center for Infectious Disease"/>
            <person name="Wu L."/>
            <person name="Ma J."/>
        </authorList>
    </citation>
    <scope>NUCLEOTIDE SEQUENCE [LARGE SCALE GENOMIC DNA]</scope>
    <source>
        <strain evidence="6">CCM 8947</strain>
    </source>
</reference>
<evidence type="ECO:0000256" key="3">
    <source>
        <dbReference type="ARBA" id="ARBA00023163"/>
    </source>
</evidence>
<evidence type="ECO:0000259" key="4">
    <source>
        <dbReference type="PROSITE" id="PS51118"/>
    </source>
</evidence>
<dbReference type="RefSeq" id="WP_125698358.1">
    <property type="nucleotide sequence ID" value="NZ_JBHTOG010000054.1"/>
</dbReference>
<keyword evidence="1" id="KW-0805">Transcription regulation</keyword>
<keyword evidence="3" id="KW-0804">Transcription</keyword>
<name>A0ABW4CRW0_9LACO</name>
<sequence length="118" mass="13068">MGIEATLAVIGGKWKPLILCFLGTGAKRPGELRRQMAPITEKMLTQQLRELERDGIISRTVFPQVPPKVEYALTARGKSLREVLIAMSKWGENAIAARQAAGEAVTLQHPDHNGYLQY</sequence>
<dbReference type="PANTHER" id="PTHR33204:SF29">
    <property type="entry name" value="TRANSCRIPTIONAL REGULATOR"/>
    <property type="match status" value="1"/>
</dbReference>
<dbReference type="InterPro" id="IPR036390">
    <property type="entry name" value="WH_DNA-bd_sf"/>
</dbReference>
<protein>
    <submittedName>
        <fullName evidence="5">Winged helix-turn-helix transcriptional regulator</fullName>
    </submittedName>
</protein>
<dbReference type="InterPro" id="IPR036388">
    <property type="entry name" value="WH-like_DNA-bd_sf"/>
</dbReference>
<evidence type="ECO:0000313" key="5">
    <source>
        <dbReference type="EMBL" id="MFD1433063.1"/>
    </source>
</evidence>
<dbReference type="Pfam" id="PF01638">
    <property type="entry name" value="HxlR"/>
    <property type="match status" value="1"/>
</dbReference>
<accession>A0ABW4CRW0</accession>
<gene>
    <name evidence="5" type="ORF">ACFQ47_10335</name>
</gene>
<feature type="domain" description="HTH hxlR-type" evidence="4">
    <location>
        <begin position="1"/>
        <end position="99"/>
    </location>
</feature>
<evidence type="ECO:0000313" key="6">
    <source>
        <dbReference type="Proteomes" id="UP001597192"/>
    </source>
</evidence>
<dbReference type="InterPro" id="IPR002577">
    <property type="entry name" value="HTH_HxlR"/>
</dbReference>
<evidence type="ECO:0000256" key="1">
    <source>
        <dbReference type="ARBA" id="ARBA00023015"/>
    </source>
</evidence>
<evidence type="ECO:0000256" key="2">
    <source>
        <dbReference type="ARBA" id="ARBA00023125"/>
    </source>
</evidence>
<dbReference type="SUPFAM" id="SSF46785">
    <property type="entry name" value="Winged helix' DNA-binding domain"/>
    <property type="match status" value="1"/>
</dbReference>
<comment type="caution">
    <text evidence="5">The sequence shown here is derived from an EMBL/GenBank/DDBJ whole genome shotgun (WGS) entry which is preliminary data.</text>
</comment>
<dbReference type="EMBL" id="JBHTOG010000054">
    <property type="protein sequence ID" value="MFD1433063.1"/>
    <property type="molecule type" value="Genomic_DNA"/>
</dbReference>
<proteinExistence type="predicted"/>
<keyword evidence="2" id="KW-0238">DNA-binding</keyword>
<organism evidence="5 6">
    <name type="scientific">Lacticaseibacillus yichunensis</name>
    <dbReference type="NCBI Taxonomy" id="2486015"/>
    <lineage>
        <taxon>Bacteria</taxon>
        <taxon>Bacillati</taxon>
        <taxon>Bacillota</taxon>
        <taxon>Bacilli</taxon>
        <taxon>Lactobacillales</taxon>
        <taxon>Lactobacillaceae</taxon>
        <taxon>Lacticaseibacillus</taxon>
    </lineage>
</organism>
<dbReference type="Proteomes" id="UP001597192">
    <property type="component" value="Unassembled WGS sequence"/>
</dbReference>
<dbReference type="PANTHER" id="PTHR33204">
    <property type="entry name" value="TRANSCRIPTIONAL REGULATOR, MARR FAMILY"/>
    <property type="match status" value="1"/>
</dbReference>
<keyword evidence="6" id="KW-1185">Reference proteome</keyword>